<feature type="region of interest" description="Disordered" evidence="3">
    <location>
        <begin position="542"/>
        <end position="564"/>
    </location>
</feature>
<dbReference type="InterPro" id="IPR011990">
    <property type="entry name" value="TPR-like_helical_dom_sf"/>
</dbReference>
<evidence type="ECO:0000259" key="4">
    <source>
        <dbReference type="PROSITE" id="PS50110"/>
    </source>
</evidence>
<dbReference type="InterPro" id="IPR019734">
    <property type="entry name" value="TPR_rpt"/>
</dbReference>
<feature type="compositionally biased region" description="Low complexity" evidence="3">
    <location>
        <begin position="542"/>
        <end position="555"/>
    </location>
</feature>
<dbReference type="Pfam" id="PF00072">
    <property type="entry name" value="Response_reg"/>
    <property type="match status" value="1"/>
</dbReference>
<dbReference type="SMART" id="SM00448">
    <property type="entry name" value="REC"/>
    <property type="match status" value="1"/>
</dbReference>
<evidence type="ECO:0000256" key="1">
    <source>
        <dbReference type="PROSITE-ProRule" id="PRU00169"/>
    </source>
</evidence>
<comment type="caution">
    <text evidence="1">Lacks conserved residue(s) required for the propagation of feature annotation.</text>
</comment>
<evidence type="ECO:0000313" key="6">
    <source>
        <dbReference type="Proteomes" id="UP001595556"/>
    </source>
</evidence>
<protein>
    <submittedName>
        <fullName evidence="5">Response regulator</fullName>
    </submittedName>
</protein>
<dbReference type="RefSeq" id="WP_377304507.1">
    <property type="nucleotide sequence ID" value="NZ_CP180191.1"/>
</dbReference>
<dbReference type="Gene3D" id="3.40.50.2300">
    <property type="match status" value="1"/>
</dbReference>
<name>A0ABV7H9P3_9BURK</name>
<feature type="repeat" description="TPR" evidence="2">
    <location>
        <begin position="236"/>
        <end position="269"/>
    </location>
</feature>
<dbReference type="SUPFAM" id="SSF48452">
    <property type="entry name" value="TPR-like"/>
    <property type="match status" value="1"/>
</dbReference>
<reference evidence="6" key="1">
    <citation type="journal article" date="2019" name="Int. J. Syst. Evol. Microbiol.">
        <title>The Global Catalogue of Microorganisms (GCM) 10K type strain sequencing project: providing services to taxonomists for standard genome sequencing and annotation.</title>
        <authorList>
            <consortium name="The Broad Institute Genomics Platform"/>
            <consortium name="The Broad Institute Genome Sequencing Center for Infectious Disease"/>
            <person name="Wu L."/>
            <person name="Ma J."/>
        </authorList>
    </citation>
    <scope>NUCLEOTIDE SEQUENCE [LARGE SCALE GENOMIC DNA]</scope>
    <source>
        <strain evidence="6">KCTC 52168</strain>
    </source>
</reference>
<dbReference type="SUPFAM" id="SSF52172">
    <property type="entry name" value="CheY-like"/>
    <property type="match status" value="1"/>
</dbReference>
<organism evidence="5 6">
    <name type="scientific">Piscinibacterium candidicorallinum</name>
    <dbReference type="NCBI Taxonomy" id="1793872"/>
    <lineage>
        <taxon>Bacteria</taxon>
        <taxon>Pseudomonadati</taxon>
        <taxon>Pseudomonadota</taxon>
        <taxon>Betaproteobacteria</taxon>
        <taxon>Burkholderiales</taxon>
        <taxon>Piscinibacterium</taxon>
    </lineage>
</organism>
<gene>
    <name evidence="5" type="ORF">ACFOEN_12745</name>
</gene>
<dbReference type="Gene3D" id="1.25.40.10">
    <property type="entry name" value="Tetratricopeptide repeat domain"/>
    <property type="match status" value="1"/>
</dbReference>
<dbReference type="InterPro" id="IPR001789">
    <property type="entry name" value="Sig_transdc_resp-reg_receiver"/>
</dbReference>
<evidence type="ECO:0000313" key="5">
    <source>
        <dbReference type="EMBL" id="MFC3148492.1"/>
    </source>
</evidence>
<accession>A0ABV7H9P3</accession>
<dbReference type="PROSITE" id="PS50110">
    <property type="entry name" value="RESPONSE_REGULATORY"/>
    <property type="match status" value="1"/>
</dbReference>
<dbReference type="PROSITE" id="PS50005">
    <property type="entry name" value="TPR"/>
    <property type="match status" value="1"/>
</dbReference>
<dbReference type="EMBL" id="JBHRTI010000007">
    <property type="protein sequence ID" value="MFC3148492.1"/>
    <property type="molecule type" value="Genomic_DNA"/>
</dbReference>
<proteinExistence type="predicted"/>
<dbReference type="InterPro" id="IPR011006">
    <property type="entry name" value="CheY-like_superfamily"/>
</dbReference>
<dbReference type="Proteomes" id="UP001595556">
    <property type="component" value="Unassembled WGS sequence"/>
</dbReference>
<comment type="caution">
    <text evidence="5">The sequence shown here is derived from an EMBL/GenBank/DDBJ whole genome shotgun (WGS) entry which is preliminary data.</text>
</comment>
<sequence>MRLLDSDISDTRALVIDANPTSRTVLVSMLRDFGVGEVAQSSRVHDARRVLESRVFDIVLCESHFHGSHMTGQDLLDDLRRAQLLPFSTVFVMVTAEASYAKVAEAAENALDSYLLKPHNADTLGERLRHARERKRVLSSIFMAIEANDFASAAELCLDRFRQRGKFWLYAARIGAELLLRLQRHTEAKALFEAIYAAQALPWAKLGVARAQIEAGAAVEGKRVLESLIAAQPSFADAYDILGRTQIEHGDFDGAYRTYAKAVDITPASLTRLQKKGMTAFFVGEAAEATTALHRACMLGNGSKLLDYQSLFLLGVLRYDSADLKALVRCHEDLEKAREKQPQSARVRRLYQTLEVCRALLERRVPDVVATVRALAEERRREDFDYEAAGNLLIVLARLQHSEIQLEDASLWIRDIARRYCASRTATELLCRSVAMVPEVEQQVRGIHADIEKQAEQAMSLTVAGQVAAAVKTLLVQGNQSLNAKLIDLAWLLVTKHREKLPDAEVQSQILAKLRERYCISGVQIGRREKRAAGGLALREAAPVKPAAAPQPSAAGVQKEKQPA</sequence>
<evidence type="ECO:0000256" key="2">
    <source>
        <dbReference type="PROSITE-ProRule" id="PRU00339"/>
    </source>
</evidence>
<feature type="domain" description="Response regulatory" evidence="4">
    <location>
        <begin position="12"/>
        <end position="132"/>
    </location>
</feature>
<keyword evidence="6" id="KW-1185">Reference proteome</keyword>
<keyword evidence="2" id="KW-0802">TPR repeat</keyword>
<evidence type="ECO:0000256" key="3">
    <source>
        <dbReference type="SAM" id="MobiDB-lite"/>
    </source>
</evidence>